<feature type="compositionally biased region" description="Gly residues" evidence="1">
    <location>
        <begin position="78"/>
        <end position="89"/>
    </location>
</feature>
<keyword evidence="3" id="KW-1185">Reference proteome</keyword>
<proteinExistence type="predicted"/>
<dbReference type="Proteomes" id="UP000664203">
    <property type="component" value="Unassembled WGS sequence"/>
</dbReference>
<evidence type="ECO:0000256" key="1">
    <source>
        <dbReference type="SAM" id="MobiDB-lite"/>
    </source>
</evidence>
<evidence type="ECO:0000313" key="2">
    <source>
        <dbReference type="EMBL" id="CAF9930961.1"/>
    </source>
</evidence>
<dbReference type="EMBL" id="CAJPDR010000297">
    <property type="protein sequence ID" value="CAF9930961.1"/>
    <property type="molecule type" value="Genomic_DNA"/>
</dbReference>
<dbReference type="AlphaFoldDB" id="A0A8H3FUG5"/>
<feature type="compositionally biased region" description="Basic and acidic residues" evidence="1">
    <location>
        <begin position="18"/>
        <end position="28"/>
    </location>
</feature>
<gene>
    <name evidence="2" type="ORF">ALECFALPRED_004766</name>
</gene>
<sequence>MERKRAVLTTRKFALPRPPRDGIERAVEIAKSLNIPPDPPTPSPRTALVRKRHFERFSDSESEDERGGKRRVDRPVAGEGGGKGEGGVGDGDEGGARALDSWFEGLGGKEEEEEEHLYSDDSGR</sequence>
<name>A0A8H3FUG5_9LECA</name>
<protein>
    <submittedName>
        <fullName evidence="2">Uncharacterized protein</fullName>
    </submittedName>
</protein>
<feature type="region of interest" description="Disordered" evidence="1">
    <location>
        <begin position="1"/>
        <end position="124"/>
    </location>
</feature>
<accession>A0A8H3FUG5</accession>
<reference evidence="2" key="1">
    <citation type="submission" date="2021-03" db="EMBL/GenBank/DDBJ databases">
        <authorList>
            <person name="Tagirdzhanova G."/>
        </authorList>
    </citation>
    <scope>NUCLEOTIDE SEQUENCE</scope>
</reference>
<comment type="caution">
    <text evidence="2">The sequence shown here is derived from an EMBL/GenBank/DDBJ whole genome shotgun (WGS) entry which is preliminary data.</text>
</comment>
<organism evidence="2 3">
    <name type="scientific">Alectoria fallacina</name>
    <dbReference type="NCBI Taxonomy" id="1903189"/>
    <lineage>
        <taxon>Eukaryota</taxon>
        <taxon>Fungi</taxon>
        <taxon>Dikarya</taxon>
        <taxon>Ascomycota</taxon>
        <taxon>Pezizomycotina</taxon>
        <taxon>Lecanoromycetes</taxon>
        <taxon>OSLEUM clade</taxon>
        <taxon>Lecanoromycetidae</taxon>
        <taxon>Lecanorales</taxon>
        <taxon>Lecanorineae</taxon>
        <taxon>Parmeliaceae</taxon>
        <taxon>Alectoria</taxon>
    </lineage>
</organism>
<evidence type="ECO:0000313" key="3">
    <source>
        <dbReference type="Proteomes" id="UP000664203"/>
    </source>
</evidence>